<dbReference type="Proteomes" id="UP001153954">
    <property type="component" value="Unassembled WGS sequence"/>
</dbReference>
<evidence type="ECO:0000313" key="2">
    <source>
        <dbReference type="Proteomes" id="UP001153954"/>
    </source>
</evidence>
<accession>A0AAU9TRF5</accession>
<comment type="caution">
    <text evidence="1">The sequence shown here is derived from an EMBL/GenBank/DDBJ whole genome shotgun (WGS) entry which is preliminary data.</text>
</comment>
<reference evidence="1" key="1">
    <citation type="submission" date="2022-03" db="EMBL/GenBank/DDBJ databases">
        <authorList>
            <person name="Tunstrom K."/>
        </authorList>
    </citation>
    <scope>NUCLEOTIDE SEQUENCE</scope>
</reference>
<name>A0AAU9TRF5_EUPED</name>
<proteinExistence type="predicted"/>
<sequence length="94" mass="10963">MEKEGPTTDRCRLSVIEIFGTLMRRPKLSSGRRYGLNLTRLFDVILIKKTDIGFKYEYRVKINARVDTSHGEEKTDAFTFKYDIFGGVVPHWCE</sequence>
<dbReference type="AlphaFoldDB" id="A0AAU9TRF5"/>
<keyword evidence="2" id="KW-1185">Reference proteome</keyword>
<gene>
    <name evidence="1" type="ORF">EEDITHA_LOCUS5756</name>
</gene>
<dbReference type="EMBL" id="CAKOGL010000008">
    <property type="protein sequence ID" value="CAH2089731.1"/>
    <property type="molecule type" value="Genomic_DNA"/>
</dbReference>
<evidence type="ECO:0000313" key="1">
    <source>
        <dbReference type="EMBL" id="CAH2089731.1"/>
    </source>
</evidence>
<organism evidence="1 2">
    <name type="scientific">Euphydryas editha</name>
    <name type="common">Edith's checkerspot</name>
    <dbReference type="NCBI Taxonomy" id="104508"/>
    <lineage>
        <taxon>Eukaryota</taxon>
        <taxon>Metazoa</taxon>
        <taxon>Ecdysozoa</taxon>
        <taxon>Arthropoda</taxon>
        <taxon>Hexapoda</taxon>
        <taxon>Insecta</taxon>
        <taxon>Pterygota</taxon>
        <taxon>Neoptera</taxon>
        <taxon>Endopterygota</taxon>
        <taxon>Lepidoptera</taxon>
        <taxon>Glossata</taxon>
        <taxon>Ditrysia</taxon>
        <taxon>Papilionoidea</taxon>
        <taxon>Nymphalidae</taxon>
        <taxon>Nymphalinae</taxon>
        <taxon>Euphydryas</taxon>
    </lineage>
</organism>
<protein>
    <submittedName>
        <fullName evidence="1">Uncharacterized protein</fullName>
    </submittedName>
</protein>